<keyword evidence="1" id="KW-0472">Membrane</keyword>
<sequence length="168" mass="19423">MLKKILHKNDGITLLEVLAVVALLTTISAVTLPLVMETINDFQEETLRSKLFKEAQKIEAQLIFVVRNSTNIPDQNSFLKVTGNRYSFYSSEDQTEKFVFELNGTSLIYYNDNFPVTLSNNVTGFFLKEEGETVKKLLYTIKLSSTVNDKNIEVKLENRYIYFPIWNY</sequence>
<evidence type="ECO:0000313" key="2">
    <source>
        <dbReference type="EMBL" id="OEF98053.1"/>
    </source>
</evidence>
<proteinExistence type="predicted"/>
<organism evidence="2 3">
    <name type="scientific">Vulcanibacillus modesticaldus</name>
    <dbReference type="NCBI Taxonomy" id="337097"/>
    <lineage>
        <taxon>Bacteria</taxon>
        <taxon>Bacillati</taxon>
        <taxon>Bacillota</taxon>
        <taxon>Bacilli</taxon>
        <taxon>Bacillales</taxon>
        <taxon>Bacillaceae</taxon>
        <taxon>Vulcanibacillus</taxon>
    </lineage>
</organism>
<keyword evidence="3" id="KW-1185">Reference proteome</keyword>
<reference evidence="2 3" key="1">
    <citation type="submission" date="2016-09" db="EMBL/GenBank/DDBJ databases">
        <title>Draft genome sequence for the type strain of Vulcanibacillus modesticaldus BR, a strictly anaerobic, moderately thermophilic, and nitrate-reducing bacterium from deep sea-hydrothermal vents of the Mid-Atlantic Ridge.</title>
        <authorList>
            <person name="Abin C.A."/>
            <person name="Hollibaugh J.T."/>
        </authorList>
    </citation>
    <scope>NUCLEOTIDE SEQUENCE [LARGE SCALE GENOMIC DNA]</scope>
    <source>
        <strain evidence="2 3">BR</strain>
    </source>
</reference>
<feature type="transmembrane region" description="Helical" evidence="1">
    <location>
        <begin position="12"/>
        <end position="36"/>
    </location>
</feature>
<evidence type="ECO:0000256" key="1">
    <source>
        <dbReference type="SAM" id="Phobius"/>
    </source>
</evidence>
<evidence type="ECO:0008006" key="4">
    <source>
        <dbReference type="Google" id="ProtNLM"/>
    </source>
</evidence>
<dbReference type="EMBL" id="MIJF01000056">
    <property type="protein sequence ID" value="OEF98053.1"/>
    <property type="molecule type" value="Genomic_DNA"/>
</dbReference>
<protein>
    <recommendedName>
        <fullName evidence="4">Prepilin-type N-terminal cleavage/methylation domain-containing protein</fullName>
    </recommendedName>
</protein>
<dbReference type="Proteomes" id="UP000243739">
    <property type="component" value="Unassembled WGS sequence"/>
</dbReference>
<dbReference type="RefSeq" id="WP_069657353.1">
    <property type="nucleotide sequence ID" value="NZ_MIJF01000056.1"/>
</dbReference>
<dbReference type="STRING" id="337097.BHF71_03260"/>
<evidence type="ECO:0000313" key="3">
    <source>
        <dbReference type="Proteomes" id="UP000243739"/>
    </source>
</evidence>
<accession>A0A1D2YSS1</accession>
<dbReference type="AlphaFoldDB" id="A0A1D2YSS1"/>
<name>A0A1D2YSS1_9BACI</name>
<keyword evidence="1" id="KW-0812">Transmembrane</keyword>
<comment type="caution">
    <text evidence="2">The sequence shown here is derived from an EMBL/GenBank/DDBJ whole genome shotgun (WGS) entry which is preliminary data.</text>
</comment>
<gene>
    <name evidence="2" type="ORF">BHF71_03260</name>
</gene>
<keyword evidence="1" id="KW-1133">Transmembrane helix</keyword>